<protein>
    <submittedName>
        <fullName evidence="3">Uncharacterized protein</fullName>
    </submittedName>
</protein>
<evidence type="ECO:0000313" key="4">
    <source>
        <dbReference type="Proteomes" id="UP000186817"/>
    </source>
</evidence>
<proteinExistence type="predicted"/>
<feature type="region of interest" description="Disordered" evidence="2">
    <location>
        <begin position="92"/>
        <end position="128"/>
    </location>
</feature>
<gene>
    <name evidence="3" type="ORF">AK812_SmicGene42111</name>
</gene>
<dbReference type="AlphaFoldDB" id="A0A1Q9C4E2"/>
<feature type="compositionally biased region" description="Polar residues" evidence="2">
    <location>
        <begin position="115"/>
        <end position="128"/>
    </location>
</feature>
<feature type="compositionally biased region" description="Polar residues" evidence="2">
    <location>
        <begin position="92"/>
        <end position="105"/>
    </location>
</feature>
<keyword evidence="1" id="KW-0175">Coiled coil</keyword>
<accession>A0A1Q9C4E2</accession>
<organism evidence="3 4">
    <name type="scientific">Symbiodinium microadriaticum</name>
    <name type="common">Dinoflagellate</name>
    <name type="synonym">Zooxanthella microadriatica</name>
    <dbReference type="NCBI Taxonomy" id="2951"/>
    <lineage>
        <taxon>Eukaryota</taxon>
        <taxon>Sar</taxon>
        <taxon>Alveolata</taxon>
        <taxon>Dinophyceae</taxon>
        <taxon>Suessiales</taxon>
        <taxon>Symbiodiniaceae</taxon>
        <taxon>Symbiodinium</taxon>
    </lineage>
</organism>
<sequence>MSAQATDAVLPNGTGDNGASAVQGSGGAVNSQDQLLAGGQVGEAFQQTRDTPLREVECGELAGELQDVPSQFSAAATTAVQVKQQAMASTTLTVGGQQDSGNSGSLRPLAEQPTAPRTPTGSAGSRSIVQPSWLGTMEVPRWFAKLGNILNPGVGGPPVEWAPSPMPGASPFSSPPGGPTFRLRSPGRPRAIHPAPTPPSSSSIPAEAIQAEVQRQLGGVLQQLQDFGIQNERLQQELDDTRAQLRLEQQRNVVQDHTLLRSGAAREYPWEQGTETALTFQDWLEVSSSVMSDISDAGYV</sequence>
<feature type="compositionally biased region" description="Low complexity" evidence="2">
    <location>
        <begin position="17"/>
        <end position="31"/>
    </location>
</feature>
<evidence type="ECO:0000256" key="2">
    <source>
        <dbReference type="SAM" id="MobiDB-lite"/>
    </source>
</evidence>
<feature type="region of interest" description="Disordered" evidence="2">
    <location>
        <begin position="1"/>
        <end position="34"/>
    </location>
</feature>
<dbReference type="EMBL" id="LSRX01001712">
    <property type="protein sequence ID" value="OLP77791.1"/>
    <property type="molecule type" value="Genomic_DNA"/>
</dbReference>
<comment type="caution">
    <text evidence="3">The sequence shown here is derived from an EMBL/GenBank/DDBJ whole genome shotgun (WGS) entry which is preliminary data.</text>
</comment>
<feature type="coiled-coil region" evidence="1">
    <location>
        <begin position="224"/>
        <end position="251"/>
    </location>
</feature>
<evidence type="ECO:0000256" key="1">
    <source>
        <dbReference type="SAM" id="Coils"/>
    </source>
</evidence>
<feature type="compositionally biased region" description="Pro residues" evidence="2">
    <location>
        <begin position="164"/>
        <end position="178"/>
    </location>
</feature>
<feature type="region of interest" description="Disordered" evidence="2">
    <location>
        <begin position="161"/>
        <end position="203"/>
    </location>
</feature>
<reference evidence="3 4" key="1">
    <citation type="submission" date="2016-02" db="EMBL/GenBank/DDBJ databases">
        <title>Genome analysis of coral dinoflagellate symbionts highlights evolutionary adaptations to a symbiotic lifestyle.</title>
        <authorList>
            <person name="Aranda M."/>
            <person name="Li Y."/>
            <person name="Liew Y.J."/>
            <person name="Baumgarten S."/>
            <person name="Simakov O."/>
            <person name="Wilson M."/>
            <person name="Piel J."/>
            <person name="Ashoor H."/>
            <person name="Bougouffa S."/>
            <person name="Bajic V.B."/>
            <person name="Ryu T."/>
            <person name="Ravasi T."/>
            <person name="Bayer T."/>
            <person name="Micklem G."/>
            <person name="Kim H."/>
            <person name="Bhak J."/>
            <person name="Lajeunesse T.C."/>
            <person name="Voolstra C.R."/>
        </authorList>
    </citation>
    <scope>NUCLEOTIDE SEQUENCE [LARGE SCALE GENOMIC DNA]</scope>
    <source>
        <strain evidence="3 4">CCMP2467</strain>
    </source>
</reference>
<name>A0A1Q9C4E2_SYMMI</name>
<evidence type="ECO:0000313" key="3">
    <source>
        <dbReference type="EMBL" id="OLP77791.1"/>
    </source>
</evidence>
<keyword evidence="4" id="KW-1185">Reference proteome</keyword>
<dbReference type="Proteomes" id="UP000186817">
    <property type="component" value="Unassembled WGS sequence"/>
</dbReference>